<dbReference type="OrthoDB" id="2827525at2"/>
<dbReference type="RefSeq" id="WP_108689207.1">
    <property type="nucleotide sequence ID" value="NZ_QCYK01000003.1"/>
</dbReference>
<evidence type="ECO:0008006" key="4">
    <source>
        <dbReference type="Google" id="ProtNLM"/>
    </source>
</evidence>
<feature type="transmembrane region" description="Helical" evidence="1">
    <location>
        <begin position="46"/>
        <end position="65"/>
    </location>
</feature>
<feature type="transmembrane region" description="Helical" evidence="1">
    <location>
        <begin position="7"/>
        <end position="26"/>
    </location>
</feature>
<feature type="transmembrane region" description="Helical" evidence="1">
    <location>
        <begin position="381"/>
        <end position="402"/>
    </location>
</feature>
<comment type="caution">
    <text evidence="2">The sequence shown here is derived from an EMBL/GenBank/DDBJ whole genome shotgun (WGS) entry which is preliminary data.</text>
</comment>
<feature type="transmembrane region" description="Helical" evidence="1">
    <location>
        <begin position="344"/>
        <end position="369"/>
    </location>
</feature>
<keyword evidence="1" id="KW-1133">Transmembrane helix</keyword>
<feature type="transmembrane region" description="Helical" evidence="1">
    <location>
        <begin position="104"/>
        <end position="124"/>
    </location>
</feature>
<reference evidence="2 3" key="1">
    <citation type="submission" date="2018-04" db="EMBL/GenBank/DDBJ databases">
        <title>Chitinophaga fuyangensis sp. nov., isolated from soil in a chemical factory.</title>
        <authorList>
            <person name="Chen K."/>
        </authorList>
    </citation>
    <scope>NUCLEOTIDE SEQUENCE [LARGE SCALE GENOMIC DNA]</scope>
    <source>
        <strain evidence="2 3">LY-1</strain>
    </source>
</reference>
<dbReference type="EMBL" id="QCYK01000003">
    <property type="protein sequence ID" value="PUZ23404.1"/>
    <property type="molecule type" value="Genomic_DNA"/>
</dbReference>
<keyword evidence="1" id="KW-0812">Transmembrane</keyword>
<feature type="transmembrane region" description="Helical" evidence="1">
    <location>
        <begin position="211"/>
        <end position="231"/>
    </location>
</feature>
<dbReference type="AlphaFoldDB" id="A0A2T7BE85"/>
<proteinExistence type="predicted"/>
<feature type="transmembrane region" description="Helical" evidence="1">
    <location>
        <begin position="77"/>
        <end position="98"/>
    </location>
</feature>
<feature type="transmembrane region" description="Helical" evidence="1">
    <location>
        <begin position="312"/>
        <end position="332"/>
    </location>
</feature>
<dbReference type="Proteomes" id="UP000244450">
    <property type="component" value="Unassembled WGS sequence"/>
</dbReference>
<name>A0A2T7BE85_9BACT</name>
<gene>
    <name evidence="2" type="ORF">DCC81_23790</name>
</gene>
<evidence type="ECO:0000313" key="2">
    <source>
        <dbReference type="EMBL" id="PUZ23404.1"/>
    </source>
</evidence>
<feature type="transmembrane region" description="Helical" evidence="1">
    <location>
        <begin position="181"/>
        <end position="199"/>
    </location>
</feature>
<sequence>MVKAEKRWLTISLVNLSIVALLGTLLRSKILFPLPGINFGNLLHAHSHFAFSGWVTLCLLALIVYELLPPDLSRKRVYTWLLAGMLLSANGMLLSFPFQGYGPVSITFSTLLIFVSYAFSWVLIKDLSRSAISRPVKILLYTALAALVASSAGPFTLAYVMASHHGNAVLYRNAIYTYLHLQYNGFFTLGVLALFAHQLSAHDHTAVARNLYRFAVILSFSVWPTLCLSYLWNTPNILVRTMAMAGSISLVVTLVWFIALIRSSKVMLDTVSPFAKKVGALALMAFVFKTALQAATVLPVVGNIAFGNRPVIIGYLHLVLLGFITLYLLACLVHKGYFQTGEHLAKVGICILTGAIVVNEVILMLQGLSPILPLYSAGYPWLLWGAAIGLLTGTVTIVAAAARQGSEVLPLKDADRHYQREHRPAAHTNNRVYTASH</sequence>
<evidence type="ECO:0000313" key="3">
    <source>
        <dbReference type="Proteomes" id="UP000244450"/>
    </source>
</evidence>
<accession>A0A2T7BE85</accession>
<organism evidence="2 3">
    <name type="scientific">Chitinophaga parva</name>
    <dbReference type="NCBI Taxonomy" id="2169414"/>
    <lineage>
        <taxon>Bacteria</taxon>
        <taxon>Pseudomonadati</taxon>
        <taxon>Bacteroidota</taxon>
        <taxon>Chitinophagia</taxon>
        <taxon>Chitinophagales</taxon>
        <taxon>Chitinophagaceae</taxon>
        <taxon>Chitinophaga</taxon>
    </lineage>
</organism>
<evidence type="ECO:0000256" key="1">
    <source>
        <dbReference type="SAM" id="Phobius"/>
    </source>
</evidence>
<keyword evidence="3" id="KW-1185">Reference proteome</keyword>
<feature type="transmembrane region" description="Helical" evidence="1">
    <location>
        <begin position="237"/>
        <end position="261"/>
    </location>
</feature>
<feature type="transmembrane region" description="Helical" evidence="1">
    <location>
        <begin position="281"/>
        <end position="306"/>
    </location>
</feature>
<protein>
    <recommendedName>
        <fullName evidence="4">Cytochrome oxidase subunit I profile domain-containing protein</fullName>
    </recommendedName>
</protein>
<keyword evidence="1" id="KW-0472">Membrane</keyword>
<feature type="transmembrane region" description="Helical" evidence="1">
    <location>
        <begin position="136"/>
        <end position="161"/>
    </location>
</feature>